<keyword evidence="4 6" id="KW-1133">Transmembrane helix</keyword>
<evidence type="ECO:0000256" key="1">
    <source>
        <dbReference type="ARBA" id="ARBA00004141"/>
    </source>
</evidence>
<feature type="transmembrane region" description="Helical" evidence="6">
    <location>
        <begin position="112"/>
        <end position="130"/>
    </location>
</feature>
<gene>
    <name evidence="7" type="ORF">FNW02_18705</name>
</gene>
<evidence type="ECO:0000256" key="3">
    <source>
        <dbReference type="ARBA" id="ARBA00022692"/>
    </source>
</evidence>
<feature type="transmembrane region" description="Helical" evidence="6">
    <location>
        <begin position="198"/>
        <end position="227"/>
    </location>
</feature>
<proteinExistence type="predicted"/>
<dbReference type="PANTHER" id="PTHR11101">
    <property type="entry name" value="PHOSPHATE TRANSPORTER"/>
    <property type="match status" value="1"/>
</dbReference>
<dbReference type="AlphaFoldDB" id="A0AA40VS56"/>
<evidence type="ECO:0000256" key="2">
    <source>
        <dbReference type="ARBA" id="ARBA00022448"/>
    </source>
</evidence>
<evidence type="ECO:0000313" key="8">
    <source>
        <dbReference type="Proteomes" id="UP001165986"/>
    </source>
</evidence>
<evidence type="ECO:0000256" key="5">
    <source>
        <dbReference type="ARBA" id="ARBA00023136"/>
    </source>
</evidence>
<comment type="caution">
    <text evidence="7">The sequence shown here is derived from an EMBL/GenBank/DDBJ whole genome shotgun (WGS) entry which is preliminary data.</text>
</comment>
<name>A0AA40VS56_9NOST</name>
<evidence type="ECO:0000256" key="6">
    <source>
        <dbReference type="SAM" id="Phobius"/>
    </source>
</evidence>
<feature type="transmembrane region" description="Helical" evidence="6">
    <location>
        <begin position="298"/>
        <end position="319"/>
    </location>
</feature>
<feature type="transmembrane region" description="Helical" evidence="6">
    <location>
        <begin position="137"/>
        <end position="158"/>
    </location>
</feature>
<feature type="transmembrane region" description="Helical" evidence="6">
    <location>
        <begin position="248"/>
        <end position="265"/>
    </location>
</feature>
<evidence type="ECO:0000256" key="4">
    <source>
        <dbReference type="ARBA" id="ARBA00022989"/>
    </source>
</evidence>
<sequence>MLLISISLFLATLFLAYSNGANDNFKGVATLFGSGTTSYQTAILWATFTTSAGAIASILLVSKLIKNFSGRGIVPDAITNTSEFHLAVAIAAGLTVLIASLTGFPISTTHSLTGALIGPGLVAIGLKVNFTALGNSFFLPLLLSPIIAISLAAGVYSLSNYINSRWRLPANPRIVDTCHFISAGVISFARGFNDTPKIVSLILIIEYFSIQGGMITIAIAIALGGLLNSQKIAETMSTKITSMNKTQGLSANVVTGVLVIAATQFGLPVSTTYVSIGSIFGVGLIAKKANKRVFYQILVSWLLTLPIATIISGIIYRLLQG</sequence>
<accession>A0AA40VS56</accession>
<dbReference type="InterPro" id="IPR001204">
    <property type="entry name" value="Phos_transporter"/>
</dbReference>
<dbReference type="EMBL" id="VJXY01000020">
    <property type="protein sequence ID" value="MBD6617802.1"/>
    <property type="molecule type" value="Genomic_DNA"/>
</dbReference>
<comment type="subcellular location">
    <subcellularLocation>
        <location evidence="1">Membrane</location>
        <topology evidence="1">Multi-pass membrane protein</topology>
    </subcellularLocation>
</comment>
<feature type="transmembrane region" description="Helical" evidence="6">
    <location>
        <begin position="271"/>
        <end position="286"/>
    </location>
</feature>
<feature type="transmembrane region" description="Helical" evidence="6">
    <location>
        <begin position="86"/>
        <end position="106"/>
    </location>
</feature>
<dbReference type="RefSeq" id="WP_191759020.1">
    <property type="nucleotide sequence ID" value="NZ_VJXY01000020.1"/>
</dbReference>
<keyword evidence="5 6" id="KW-0472">Membrane</keyword>
<dbReference type="GO" id="GO:0016020">
    <property type="term" value="C:membrane"/>
    <property type="evidence" value="ECO:0007669"/>
    <property type="project" value="UniProtKB-SubCell"/>
</dbReference>
<dbReference type="GO" id="GO:0005315">
    <property type="term" value="F:phosphate transmembrane transporter activity"/>
    <property type="evidence" value="ECO:0007669"/>
    <property type="project" value="InterPro"/>
</dbReference>
<dbReference type="GO" id="GO:0035435">
    <property type="term" value="P:phosphate ion transmembrane transport"/>
    <property type="evidence" value="ECO:0007669"/>
    <property type="project" value="TreeGrafter"/>
</dbReference>
<keyword evidence="8" id="KW-1185">Reference proteome</keyword>
<organism evidence="7 8">
    <name type="scientific">Komarekiella delphini-convector SJRDD-AB1</name>
    <dbReference type="NCBI Taxonomy" id="2593771"/>
    <lineage>
        <taxon>Bacteria</taxon>
        <taxon>Bacillati</taxon>
        <taxon>Cyanobacteriota</taxon>
        <taxon>Cyanophyceae</taxon>
        <taxon>Nostocales</taxon>
        <taxon>Nostocaceae</taxon>
        <taxon>Komarekiella</taxon>
        <taxon>Komarekiella delphini-convector</taxon>
    </lineage>
</organism>
<dbReference type="Pfam" id="PF01384">
    <property type="entry name" value="PHO4"/>
    <property type="match status" value="1"/>
</dbReference>
<feature type="transmembrane region" description="Helical" evidence="6">
    <location>
        <begin position="42"/>
        <end position="65"/>
    </location>
</feature>
<protein>
    <submittedName>
        <fullName evidence="7">Inorganic phosphate transporter</fullName>
    </submittedName>
</protein>
<dbReference type="Proteomes" id="UP001165986">
    <property type="component" value="Unassembled WGS sequence"/>
</dbReference>
<keyword evidence="2" id="KW-0813">Transport</keyword>
<evidence type="ECO:0000313" key="7">
    <source>
        <dbReference type="EMBL" id="MBD6617802.1"/>
    </source>
</evidence>
<keyword evidence="3 6" id="KW-0812">Transmembrane</keyword>
<dbReference type="PANTHER" id="PTHR11101:SF80">
    <property type="entry name" value="PHOSPHATE TRANSPORTER"/>
    <property type="match status" value="1"/>
</dbReference>
<reference evidence="7" key="1">
    <citation type="submission" date="2019-07" db="EMBL/GenBank/DDBJ databases">
        <title>Toxilogical consequences of a new and cryptic species of cyanobacteria (Komarekiella delphini-convector) recovered from the epidermis of a bottlenose dolphin and 1500 ft. in the air.</title>
        <authorList>
            <person name="Brown A.O."/>
            <person name="Dvorak P."/>
            <person name="Villanueva C.D."/>
            <person name="Foss A.J."/>
            <person name="Garvey A.D."/>
            <person name="Gibson Q.A."/>
            <person name="Johansen J.R."/>
            <person name="Casamatta D.A."/>
        </authorList>
    </citation>
    <scope>NUCLEOTIDE SEQUENCE</scope>
    <source>
        <strain evidence="7">SJRDD-AB1</strain>
    </source>
</reference>